<feature type="binding site" evidence="8">
    <location>
        <position position="7"/>
    </location>
    <ligand>
        <name>Mg(2+)</name>
        <dbReference type="ChEBI" id="CHEBI:18420"/>
    </ligand>
</feature>
<gene>
    <name evidence="8" type="primary">vapC</name>
    <name evidence="10" type="ORF">ACFQS1_04200</name>
</gene>
<dbReference type="EMBL" id="JBHTBJ010000002">
    <property type="protein sequence ID" value="MFC7273176.1"/>
    <property type="molecule type" value="Genomic_DNA"/>
</dbReference>
<dbReference type="EC" id="3.1.-.-" evidence="8"/>
<feature type="binding site" evidence="8">
    <location>
        <position position="104"/>
    </location>
    <ligand>
        <name>Mg(2+)</name>
        <dbReference type="ChEBI" id="CHEBI:18420"/>
    </ligand>
</feature>
<evidence type="ECO:0000256" key="1">
    <source>
        <dbReference type="ARBA" id="ARBA00001946"/>
    </source>
</evidence>
<evidence type="ECO:0000256" key="4">
    <source>
        <dbReference type="ARBA" id="ARBA00022723"/>
    </source>
</evidence>
<keyword evidence="11" id="KW-1185">Reference proteome</keyword>
<organism evidence="10 11">
    <name type="scientific">Paractinoplanes rhizophilus</name>
    <dbReference type="NCBI Taxonomy" id="1416877"/>
    <lineage>
        <taxon>Bacteria</taxon>
        <taxon>Bacillati</taxon>
        <taxon>Actinomycetota</taxon>
        <taxon>Actinomycetes</taxon>
        <taxon>Micromonosporales</taxon>
        <taxon>Micromonosporaceae</taxon>
        <taxon>Paractinoplanes</taxon>
    </lineage>
</organism>
<keyword evidence="6 8" id="KW-0460">Magnesium</keyword>
<keyword evidence="3 8" id="KW-0540">Nuclease</keyword>
<comment type="similarity">
    <text evidence="7 8">Belongs to the PINc/VapC protein family.</text>
</comment>
<evidence type="ECO:0000256" key="5">
    <source>
        <dbReference type="ARBA" id="ARBA00022801"/>
    </source>
</evidence>
<comment type="caution">
    <text evidence="10">The sequence shown here is derived from an EMBL/GenBank/DDBJ whole genome shotgun (WGS) entry which is preliminary data.</text>
</comment>
<evidence type="ECO:0000259" key="9">
    <source>
        <dbReference type="Pfam" id="PF01850"/>
    </source>
</evidence>
<feature type="domain" description="PIN" evidence="9">
    <location>
        <begin position="4"/>
        <end position="129"/>
    </location>
</feature>
<dbReference type="PANTHER" id="PTHR33653:SF1">
    <property type="entry name" value="RIBONUCLEASE VAPC2"/>
    <property type="match status" value="1"/>
</dbReference>
<dbReference type="Pfam" id="PF01850">
    <property type="entry name" value="PIN"/>
    <property type="match status" value="1"/>
</dbReference>
<evidence type="ECO:0000313" key="10">
    <source>
        <dbReference type="EMBL" id="MFC7273176.1"/>
    </source>
</evidence>
<dbReference type="InterPro" id="IPR002716">
    <property type="entry name" value="PIN_dom"/>
</dbReference>
<proteinExistence type="inferred from homology"/>
<reference evidence="11" key="1">
    <citation type="journal article" date="2019" name="Int. J. Syst. Evol. Microbiol.">
        <title>The Global Catalogue of Microorganisms (GCM) 10K type strain sequencing project: providing services to taxonomists for standard genome sequencing and annotation.</title>
        <authorList>
            <consortium name="The Broad Institute Genomics Platform"/>
            <consortium name="The Broad Institute Genome Sequencing Center for Infectious Disease"/>
            <person name="Wu L."/>
            <person name="Ma J."/>
        </authorList>
    </citation>
    <scope>NUCLEOTIDE SEQUENCE [LARGE SCALE GENOMIC DNA]</scope>
    <source>
        <strain evidence="11">XZYJT-10</strain>
    </source>
</reference>
<evidence type="ECO:0000256" key="2">
    <source>
        <dbReference type="ARBA" id="ARBA00022649"/>
    </source>
</evidence>
<comment type="cofactor">
    <cofactor evidence="1 8">
        <name>Mg(2+)</name>
        <dbReference type="ChEBI" id="CHEBI:18420"/>
    </cofactor>
</comment>
<dbReference type="CDD" id="cd18746">
    <property type="entry name" value="PIN_VapC4-5_FitB-like"/>
    <property type="match status" value="1"/>
</dbReference>
<protein>
    <recommendedName>
        <fullName evidence="8">Ribonuclease VapC</fullName>
        <shortName evidence="8">RNase VapC</shortName>
        <ecNumber evidence="8">3.1.-.-</ecNumber>
    </recommendedName>
    <alternativeName>
        <fullName evidence="8">Toxin VapC</fullName>
    </alternativeName>
</protein>
<dbReference type="HAMAP" id="MF_00265">
    <property type="entry name" value="VapC_Nob1"/>
    <property type="match status" value="1"/>
</dbReference>
<dbReference type="PANTHER" id="PTHR33653">
    <property type="entry name" value="RIBONUCLEASE VAPC2"/>
    <property type="match status" value="1"/>
</dbReference>
<keyword evidence="5 8" id="KW-0378">Hydrolase</keyword>
<keyword evidence="4 8" id="KW-0479">Metal-binding</keyword>
<dbReference type="InterPro" id="IPR029060">
    <property type="entry name" value="PIN-like_dom_sf"/>
</dbReference>
<keyword evidence="8" id="KW-0800">Toxin</keyword>
<keyword evidence="2 8" id="KW-1277">Toxin-antitoxin system</keyword>
<accession>A0ABW2HN78</accession>
<evidence type="ECO:0000256" key="3">
    <source>
        <dbReference type="ARBA" id="ARBA00022722"/>
    </source>
</evidence>
<dbReference type="Proteomes" id="UP001596548">
    <property type="component" value="Unassembled WGS sequence"/>
</dbReference>
<sequence>MVSYLLDTNVLSEPQRRSPDRRVVAWLERLVASNAEVYLSVLVVGEIRKGIELLRRREPRRAELLEAWHAGLLGAYADRILPVTLDVAAEWGRIAGAGQVSPVDGLIAATAKVHRLTLATRNVADFERTGVRVVNPFDG</sequence>
<dbReference type="RefSeq" id="WP_378964704.1">
    <property type="nucleotide sequence ID" value="NZ_JBHTBJ010000002.1"/>
</dbReference>
<comment type="function">
    <text evidence="8">Toxic component of a toxin-antitoxin (TA) system. An RNase.</text>
</comment>
<evidence type="ECO:0000313" key="11">
    <source>
        <dbReference type="Proteomes" id="UP001596548"/>
    </source>
</evidence>
<name>A0ABW2HN78_9ACTN</name>
<dbReference type="SUPFAM" id="SSF88723">
    <property type="entry name" value="PIN domain-like"/>
    <property type="match status" value="1"/>
</dbReference>
<dbReference type="InterPro" id="IPR050556">
    <property type="entry name" value="Type_II_TA_system_RNase"/>
</dbReference>
<evidence type="ECO:0000256" key="6">
    <source>
        <dbReference type="ARBA" id="ARBA00022842"/>
    </source>
</evidence>
<evidence type="ECO:0000256" key="7">
    <source>
        <dbReference type="ARBA" id="ARBA00038093"/>
    </source>
</evidence>
<evidence type="ECO:0000256" key="8">
    <source>
        <dbReference type="HAMAP-Rule" id="MF_00265"/>
    </source>
</evidence>
<dbReference type="InterPro" id="IPR022907">
    <property type="entry name" value="VapC_family"/>
</dbReference>
<dbReference type="Gene3D" id="3.40.50.1010">
    <property type="entry name" value="5'-nuclease"/>
    <property type="match status" value="1"/>
</dbReference>